<evidence type="ECO:0000256" key="1">
    <source>
        <dbReference type="SAM" id="Phobius"/>
    </source>
</evidence>
<comment type="caution">
    <text evidence="2">The sequence shown here is derived from an EMBL/GenBank/DDBJ whole genome shotgun (WGS) entry which is preliminary data.</text>
</comment>
<accession>A0A565CRT4</accession>
<keyword evidence="1" id="KW-1133">Transmembrane helix</keyword>
<feature type="transmembrane region" description="Helical" evidence="1">
    <location>
        <begin position="188"/>
        <end position="209"/>
    </location>
</feature>
<evidence type="ECO:0000313" key="2">
    <source>
        <dbReference type="EMBL" id="VVB16291.1"/>
    </source>
</evidence>
<evidence type="ECO:0008006" key="4">
    <source>
        <dbReference type="Google" id="ProtNLM"/>
    </source>
</evidence>
<organism evidence="2 3">
    <name type="scientific">Arabis nemorensis</name>
    <dbReference type="NCBI Taxonomy" id="586526"/>
    <lineage>
        <taxon>Eukaryota</taxon>
        <taxon>Viridiplantae</taxon>
        <taxon>Streptophyta</taxon>
        <taxon>Embryophyta</taxon>
        <taxon>Tracheophyta</taxon>
        <taxon>Spermatophyta</taxon>
        <taxon>Magnoliopsida</taxon>
        <taxon>eudicotyledons</taxon>
        <taxon>Gunneridae</taxon>
        <taxon>Pentapetalae</taxon>
        <taxon>rosids</taxon>
        <taxon>malvids</taxon>
        <taxon>Brassicales</taxon>
        <taxon>Brassicaceae</taxon>
        <taxon>Arabideae</taxon>
        <taxon>Arabis</taxon>
    </lineage>
</organism>
<keyword evidence="1" id="KW-0812">Transmembrane</keyword>
<name>A0A565CRT4_9BRAS</name>
<reference evidence="2" key="1">
    <citation type="submission" date="2019-07" db="EMBL/GenBank/DDBJ databases">
        <authorList>
            <person name="Dittberner H."/>
        </authorList>
    </citation>
    <scope>NUCLEOTIDE SEQUENCE [LARGE SCALE GENOMIC DNA]</scope>
</reference>
<keyword evidence="1" id="KW-0472">Membrane</keyword>
<feature type="transmembrane region" description="Helical" evidence="1">
    <location>
        <begin position="12"/>
        <end position="32"/>
    </location>
</feature>
<feature type="transmembrane region" description="Helical" evidence="1">
    <location>
        <begin position="146"/>
        <end position="168"/>
    </location>
</feature>
<protein>
    <recommendedName>
        <fullName evidence="4">Transmembrane protein</fullName>
    </recommendedName>
</protein>
<evidence type="ECO:0000313" key="3">
    <source>
        <dbReference type="Proteomes" id="UP000489600"/>
    </source>
</evidence>
<feature type="transmembrane region" description="Helical" evidence="1">
    <location>
        <begin position="52"/>
        <end position="72"/>
    </location>
</feature>
<dbReference type="AlphaFoldDB" id="A0A565CRT4"/>
<gene>
    <name evidence="2" type="ORF">ANE_LOCUS26735</name>
</gene>
<sequence length="214" mass="23481">MVVEDGLVSIRLRLVFVSLELAFSTFVGSYLDFVCSELFFVGGLCSEFGFDWVLSLLAILSLFILLLVKVVLCSGSWAISFNGLRVGLWWNDRRVSVGTFFDEESSLQALLSTVFEEGSGLDAQFRLFGMLSRLHSLLLSSLGRNLFLIALLVVVPFILLMLCLLAVVSSLLSFSGVSFGLLASRTRALWLVFLVVWFGLCPSTISLPLGNVCG</sequence>
<dbReference type="EMBL" id="CABITT030000008">
    <property type="protein sequence ID" value="VVB16291.1"/>
    <property type="molecule type" value="Genomic_DNA"/>
</dbReference>
<dbReference type="Proteomes" id="UP000489600">
    <property type="component" value="Unassembled WGS sequence"/>
</dbReference>
<keyword evidence="3" id="KW-1185">Reference proteome</keyword>
<proteinExistence type="predicted"/>